<accession>A0A1G7VTS2</accession>
<name>A0A1G7VTS2_PSEOR</name>
<reference evidence="2 3" key="1">
    <citation type="submission" date="2016-10" db="EMBL/GenBank/DDBJ databases">
        <authorList>
            <person name="de Groot N.N."/>
        </authorList>
    </citation>
    <scope>NUCLEOTIDE SEQUENCE [LARGE SCALE GENOMIC DNA]</scope>
    <source>
        <strain evidence="2 3">CGMCC 4.3143</strain>
    </source>
</reference>
<evidence type="ECO:0000313" key="3">
    <source>
        <dbReference type="Proteomes" id="UP000198967"/>
    </source>
</evidence>
<dbReference type="Proteomes" id="UP000198967">
    <property type="component" value="Unassembled WGS sequence"/>
</dbReference>
<keyword evidence="2" id="KW-0378">Hydrolase</keyword>
<dbReference type="Gene3D" id="3.40.50.1820">
    <property type="entry name" value="alpha/beta hydrolase"/>
    <property type="match status" value="1"/>
</dbReference>
<dbReference type="InterPro" id="IPR029058">
    <property type="entry name" value="AB_hydrolase_fold"/>
</dbReference>
<dbReference type="InterPro" id="IPR051044">
    <property type="entry name" value="MAG_DAG_Lipase"/>
</dbReference>
<evidence type="ECO:0000313" key="2">
    <source>
        <dbReference type="EMBL" id="SDG63077.1"/>
    </source>
</evidence>
<dbReference type="EMBL" id="FNBE01000013">
    <property type="protein sequence ID" value="SDG63077.1"/>
    <property type="molecule type" value="Genomic_DNA"/>
</dbReference>
<evidence type="ECO:0000259" key="1">
    <source>
        <dbReference type="Pfam" id="PF12146"/>
    </source>
</evidence>
<feature type="domain" description="Serine aminopeptidase S33" evidence="1">
    <location>
        <begin position="24"/>
        <end position="262"/>
    </location>
</feature>
<dbReference type="AlphaFoldDB" id="A0A1G7VTS2"/>
<sequence length="283" mass="29911">MQTFTFPGRDGTEITAYRWTPTAQPRGLVQLTHGMGEHARRYAPLASALVERGFAVQAQDHRGHGATAVTQGVLPGGWPALVDDIGVLLELGRAEFPGVPVVLLGHSMGSFAAQQWILGHSDAVDGLVLSGTALLDLLEPALDLSGPMDLSSFNAPFEQRTGYEWLSRDPAQVDLYVADPDCGFGLDVEGTQGMFAGGRAVVDVSGIRTDLPVLITVGDADPVNAGLALVTPLVDRLAAAGVKDVTLSVWPGARHEVFNETNRDEVVADLLAWLDRVVPGASS</sequence>
<keyword evidence="3" id="KW-1185">Reference proteome</keyword>
<protein>
    <submittedName>
        <fullName evidence="2">Lysophospholipase, alpha-beta hydrolase superfamily</fullName>
    </submittedName>
</protein>
<organism evidence="2 3">
    <name type="scientific">Pseudonocardia oroxyli</name>
    <dbReference type="NCBI Taxonomy" id="366584"/>
    <lineage>
        <taxon>Bacteria</taxon>
        <taxon>Bacillati</taxon>
        <taxon>Actinomycetota</taxon>
        <taxon>Actinomycetes</taxon>
        <taxon>Pseudonocardiales</taxon>
        <taxon>Pseudonocardiaceae</taxon>
        <taxon>Pseudonocardia</taxon>
    </lineage>
</organism>
<dbReference type="OrthoDB" id="9806902at2"/>
<dbReference type="GO" id="GO:0016787">
    <property type="term" value="F:hydrolase activity"/>
    <property type="evidence" value="ECO:0007669"/>
    <property type="project" value="UniProtKB-KW"/>
</dbReference>
<dbReference type="PANTHER" id="PTHR11614">
    <property type="entry name" value="PHOSPHOLIPASE-RELATED"/>
    <property type="match status" value="1"/>
</dbReference>
<proteinExistence type="predicted"/>
<dbReference type="InterPro" id="IPR022742">
    <property type="entry name" value="Hydrolase_4"/>
</dbReference>
<gene>
    <name evidence="2" type="ORF">SAMN05216377_113177</name>
</gene>
<dbReference type="Pfam" id="PF12146">
    <property type="entry name" value="Hydrolase_4"/>
    <property type="match status" value="1"/>
</dbReference>
<dbReference type="SUPFAM" id="SSF53474">
    <property type="entry name" value="alpha/beta-Hydrolases"/>
    <property type="match status" value="1"/>
</dbReference>
<dbReference type="RefSeq" id="WP_093087295.1">
    <property type="nucleotide sequence ID" value="NZ_FNBE01000013.1"/>
</dbReference>
<dbReference type="STRING" id="366584.SAMN05216377_113177"/>